<protein>
    <recommendedName>
        <fullName evidence="3 4">Protein GrpE</fullName>
    </recommendedName>
    <alternativeName>
        <fullName evidence="3">HSP-70 cofactor</fullName>
    </alternativeName>
</protein>
<organism evidence="7 8">
    <name type="scientific">Haloferula helveola</name>
    <dbReference type="NCBI Taxonomy" id="490095"/>
    <lineage>
        <taxon>Bacteria</taxon>
        <taxon>Pseudomonadati</taxon>
        <taxon>Verrucomicrobiota</taxon>
        <taxon>Verrucomicrobiia</taxon>
        <taxon>Verrucomicrobiales</taxon>
        <taxon>Verrucomicrobiaceae</taxon>
        <taxon>Haloferula</taxon>
    </lineage>
</organism>
<evidence type="ECO:0000313" key="8">
    <source>
        <dbReference type="Proteomes" id="UP001374893"/>
    </source>
</evidence>
<dbReference type="EMBL" id="AP024702">
    <property type="protein sequence ID" value="BCX50102.1"/>
    <property type="molecule type" value="Genomic_DNA"/>
</dbReference>
<comment type="function">
    <text evidence="3 4">Participates actively in the response to hyperosmotic and heat shock by preventing the aggregation of stress-denatured proteins, in association with DnaK and GrpE. It is the nucleotide exchange factor for DnaK and may function as a thermosensor. Unfolded proteins bind initially to DnaJ; upon interaction with the DnaJ-bound protein, DnaK hydrolyzes its bound ATP, resulting in the formation of a stable complex. GrpE releases ADP from DnaK; ATP binding to DnaK triggers the release of the substrate protein, thus completing the reaction cycle. Several rounds of ATP-dependent interactions between DnaJ, DnaK and GrpE are required for fully efficient folding.</text>
</comment>
<evidence type="ECO:0000256" key="1">
    <source>
        <dbReference type="ARBA" id="ARBA00009054"/>
    </source>
</evidence>
<proteinExistence type="inferred from homology"/>
<dbReference type="PANTHER" id="PTHR21237">
    <property type="entry name" value="GRPE PROTEIN"/>
    <property type="match status" value="1"/>
</dbReference>
<dbReference type="Pfam" id="PF01025">
    <property type="entry name" value="GrpE"/>
    <property type="match status" value="1"/>
</dbReference>
<dbReference type="InterPro" id="IPR013805">
    <property type="entry name" value="GrpE_CC"/>
</dbReference>
<comment type="similarity">
    <text evidence="1 3 5">Belongs to the GrpE family.</text>
</comment>
<keyword evidence="3 4" id="KW-0346">Stress response</keyword>
<reference evidence="7 8" key="1">
    <citation type="submission" date="2021-06" db="EMBL/GenBank/DDBJ databases">
        <title>Complete genome of Haloferula helveola possessing various polysaccharide degrading enzymes.</title>
        <authorList>
            <person name="Takami H."/>
            <person name="Huang C."/>
            <person name="Hamasaki K."/>
        </authorList>
    </citation>
    <scope>NUCLEOTIDE SEQUENCE [LARGE SCALE GENOMIC DNA]</scope>
    <source>
        <strain evidence="7 8">CN-1</strain>
    </source>
</reference>
<dbReference type="Gene3D" id="3.90.20.20">
    <property type="match status" value="1"/>
</dbReference>
<dbReference type="NCBIfam" id="NF010738">
    <property type="entry name" value="PRK14140.1"/>
    <property type="match status" value="1"/>
</dbReference>
<dbReference type="Gene3D" id="2.30.22.10">
    <property type="entry name" value="Head domain of nucleotide exchange factor GrpE"/>
    <property type="match status" value="1"/>
</dbReference>
<dbReference type="InterPro" id="IPR000740">
    <property type="entry name" value="GrpE"/>
</dbReference>
<evidence type="ECO:0000313" key="7">
    <source>
        <dbReference type="EMBL" id="BCX50102.1"/>
    </source>
</evidence>
<name>A0ABM7REE2_9BACT</name>
<gene>
    <name evidence="3" type="primary">grpE</name>
    <name evidence="7" type="ORF">HAHE_40100</name>
</gene>
<evidence type="ECO:0000256" key="4">
    <source>
        <dbReference type="RuleBase" id="RU000639"/>
    </source>
</evidence>
<comment type="subcellular location">
    <subcellularLocation>
        <location evidence="3">Cytoplasm</location>
    </subcellularLocation>
</comment>
<dbReference type="PROSITE" id="PS01071">
    <property type="entry name" value="GRPE"/>
    <property type="match status" value="1"/>
</dbReference>
<feature type="region of interest" description="Disordered" evidence="6">
    <location>
        <begin position="1"/>
        <end position="43"/>
    </location>
</feature>
<evidence type="ECO:0000256" key="3">
    <source>
        <dbReference type="HAMAP-Rule" id="MF_01151"/>
    </source>
</evidence>
<keyword evidence="3" id="KW-0963">Cytoplasm</keyword>
<dbReference type="PANTHER" id="PTHR21237:SF23">
    <property type="entry name" value="GRPE PROTEIN HOMOLOG, MITOCHONDRIAL"/>
    <property type="match status" value="1"/>
</dbReference>
<evidence type="ECO:0000256" key="6">
    <source>
        <dbReference type="SAM" id="MobiDB-lite"/>
    </source>
</evidence>
<dbReference type="InterPro" id="IPR009012">
    <property type="entry name" value="GrpE_head"/>
</dbReference>
<dbReference type="Proteomes" id="UP001374893">
    <property type="component" value="Chromosome"/>
</dbReference>
<accession>A0ABM7REE2</accession>
<sequence>MNSSDPDVKTEEEEEVPVNPELSEETPAAEVDPETDEQDPYAALEQDVLKWKELAMRTAADLENFRKRAAREREESVRYANQSLLEELLPILDNFEMGMQAAAQEKDSMVFVGMDMVRKQLNEFLSGSGVTEVPAEGLEFDPNLHEAVSQEESSEVEEGKVIRVVRRGYTLRDRLLRPASVVVSKSPEAKPD</sequence>
<evidence type="ECO:0000256" key="5">
    <source>
        <dbReference type="RuleBase" id="RU004478"/>
    </source>
</evidence>
<dbReference type="SUPFAM" id="SSF58014">
    <property type="entry name" value="Coiled-coil domain of nucleotide exchange factor GrpE"/>
    <property type="match status" value="1"/>
</dbReference>
<comment type="subunit">
    <text evidence="3">Homodimer.</text>
</comment>
<dbReference type="CDD" id="cd00446">
    <property type="entry name" value="GrpE"/>
    <property type="match status" value="1"/>
</dbReference>
<dbReference type="PRINTS" id="PR00773">
    <property type="entry name" value="GRPEPROTEIN"/>
</dbReference>
<keyword evidence="2 3" id="KW-0143">Chaperone</keyword>
<dbReference type="RefSeq" id="WP_338687009.1">
    <property type="nucleotide sequence ID" value="NZ_AP024702.1"/>
</dbReference>
<evidence type="ECO:0000256" key="2">
    <source>
        <dbReference type="ARBA" id="ARBA00023186"/>
    </source>
</evidence>
<dbReference type="HAMAP" id="MF_01151">
    <property type="entry name" value="GrpE"/>
    <property type="match status" value="1"/>
</dbReference>
<dbReference type="SUPFAM" id="SSF51064">
    <property type="entry name" value="Head domain of nucleotide exchange factor GrpE"/>
    <property type="match status" value="1"/>
</dbReference>
<keyword evidence="8" id="KW-1185">Reference proteome</keyword>